<evidence type="ECO:0000313" key="2">
    <source>
        <dbReference type="Proteomes" id="UP001596297"/>
    </source>
</evidence>
<dbReference type="RefSeq" id="WP_380084089.1">
    <property type="nucleotide sequence ID" value="NZ_JBHSWD010000003.1"/>
</dbReference>
<name>A0ABW1YF14_9DEIO</name>
<accession>A0ABW1YF14</accession>
<comment type="caution">
    <text evidence="1">The sequence shown here is derived from an EMBL/GenBank/DDBJ whole genome shotgun (WGS) entry which is preliminary data.</text>
</comment>
<sequence>MTLDLAALKREARKEGTPPERLLELAEMGPELAGEILRSINTPPEVLERLAVLYSEDEKILEKVAAHVNTPVPTLTMLAQKVPWSVAWNRATPTALLRQLAKHPNSSVRDRVEFNPSTPSDIKQALARVRESLPLSLKPREILELYSKGKKYFDDFLLRNIEPSDIIPAEAALALAQHPNPEIRQALLQHSDKVAEAVRSQIVQQLQGETP</sequence>
<dbReference type="Gene3D" id="1.25.10.10">
    <property type="entry name" value="Leucine-rich Repeat Variant"/>
    <property type="match status" value="1"/>
</dbReference>
<dbReference type="InterPro" id="IPR011989">
    <property type="entry name" value="ARM-like"/>
</dbReference>
<protein>
    <recommendedName>
        <fullName evidence="3">Leucine rich repeat variant</fullName>
    </recommendedName>
</protein>
<dbReference type="Proteomes" id="UP001596297">
    <property type="component" value="Unassembled WGS sequence"/>
</dbReference>
<reference evidence="2" key="1">
    <citation type="journal article" date="2019" name="Int. J. Syst. Evol. Microbiol.">
        <title>The Global Catalogue of Microorganisms (GCM) 10K type strain sequencing project: providing services to taxonomists for standard genome sequencing and annotation.</title>
        <authorList>
            <consortium name="The Broad Institute Genomics Platform"/>
            <consortium name="The Broad Institute Genome Sequencing Center for Infectious Disease"/>
            <person name="Wu L."/>
            <person name="Ma J."/>
        </authorList>
    </citation>
    <scope>NUCLEOTIDE SEQUENCE [LARGE SCALE GENOMIC DNA]</scope>
    <source>
        <strain evidence="2">CGMCC 1.15772</strain>
    </source>
</reference>
<dbReference type="EMBL" id="JBHSWD010000003">
    <property type="protein sequence ID" value="MFC6592972.1"/>
    <property type="molecule type" value="Genomic_DNA"/>
</dbReference>
<evidence type="ECO:0000313" key="1">
    <source>
        <dbReference type="EMBL" id="MFC6592972.1"/>
    </source>
</evidence>
<organism evidence="1 2">
    <name type="scientific">Deinococcus lacus</name>
    <dbReference type="NCBI Taxonomy" id="392561"/>
    <lineage>
        <taxon>Bacteria</taxon>
        <taxon>Thermotogati</taxon>
        <taxon>Deinococcota</taxon>
        <taxon>Deinococci</taxon>
        <taxon>Deinococcales</taxon>
        <taxon>Deinococcaceae</taxon>
        <taxon>Deinococcus</taxon>
    </lineage>
</organism>
<gene>
    <name evidence="1" type="ORF">ACFP81_13825</name>
</gene>
<evidence type="ECO:0008006" key="3">
    <source>
        <dbReference type="Google" id="ProtNLM"/>
    </source>
</evidence>
<proteinExistence type="predicted"/>
<keyword evidence="2" id="KW-1185">Reference proteome</keyword>